<sequence length="314" mass="33520">MQRVLMLGGTGFVGRALCARMAEMHPETCVRVLTRHVSHARALMALPQVELEGGDVHDEAQLARWLGDCDAVVNLVGILHGSEARFRHVHAELPRKLAAACKRTGVRRIVHVSALGAAANAPSHYLRSKAAGEAALRAPGLDVTIIRPSVMFGEEDHFLNLFARLQRWVPLVPLAGAQARFQPVWVQDVALALVRCLEDGATAGHTFEAAGPAVYSLAELVQLAGRCAGHERLVLGLPAGLGRLQAAVMRLLPGEPLMSADNLDSMRVDNVATGTLPGLDALGIHAASPAGVAPEYLRPAYDCSRLDAMRAHRG</sequence>
<evidence type="ECO:0000259" key="1">
    <source>
        <dbReference type="Pfam" id="PF13460"/>
    </source>
</evidence>
<dbReference type="PANTHER" id="PTHR12126">
    <property type="entry name" value="NADH-UBIQUINONE OXIDOREDUCTASE 39 KDA SUBUNIT-RELATED"/>
    <property type="match status" value="1"/>
</dbReference>
<organism evidence="2 3">
    <name type="scientific">Azohydromonas caseinilytica</name>
    <dbReference type="NCBI Taxonomy" id="2728836"/>
    <lineage>
        <taxon>Bacteria</taxon>
        <taxon>Pseudomonadati</taxon>
        <taxon>Pseudomonadota</taxon>
        <taxon>Betaproteobacteria</taxon>
        <taxon>Burkholderiales</taxon>
        <taxon>Sphaerotilaceae</taxon>
        <taxon>Azohydromonas</taxon>
    </lineage>
</organism>
<accession>A0A848FGB3</accession>
<feature type="domain" description="NAD(P)-binding" evidence="1">
    <location>
        <begin position="8"/>
        <end position="152"/>
    </location>
</feature>
<evidence type="ECO:0000313" key="3">
    <source>
        <dbReference type="Proteomes" id="UP000574067"/>
    </source>
</evidence>
<dbReference type="InterPro" id="IPR036291">
    <property type="entry name" value="NAD(P)-bd_dom_sf"/>
</dbReference>
<protein>
    <submittedName>
        <fullName evidence="2">Complex I NDUFA9 subunit family protein</fullName>
    </submittedName>
</protein>
<dbReference type="InterPro" id="IPR051207">
    <property type="entry name" value="ComplexI_NDUFA9_subunit"/>
</dbReference>
<gene>
    <name evidence="2" type="ORF">HHL10_20455</name>
</gene>
<dbReference type="CDD" id="cd05271">
    <property type="entry name" value="NDUFA9_like_SDR_a"/>
    <property type="match status" value="1"/>
</dbReference>
<dbReference type="RefSeq" id="WP_169162252.1">
    <property type="nucleotide sequence ID" value="NZ_JABBFW010000017.1"/>
</dbReference>
<evidence type="ECO:0000313" key="2">
    <source>
        <dbReference type="EMBL" id="NML17349.1"/>
    </source>
</evidence>
<keyword evidence="3" id="KW-1185">Reference proteome</keyword>
<dbReference type="Pfam" id="PF13460">
    <property type="entry name" value="NAD_binding_10"/>
    <property type="match status" value="1"/>
</dbReference>
<proteinExistence type="predicted"/>
<dbReference type="Proteomes" id="UP000574067">
    <property type="component" value="Unassembled WGS sequence"/>
</dbReference>
<comment type="caution">
    <text evidence="2">The sequence shown here is derived from an EMBL/GenBank/DDBJ whole genome shotgun (WGS) entry which is preliminary data.</text>
</comment>
<dbReference type="AlphaFoldDB" id="A0A848FGB3"/>
<dbReference type="SUPFAM" id="SSF51735">
    <property type="entry name" value="NAD(P)-binding Rossmann-fold domains"/>
    <property type="match status" value="1"/>
</dbReference>
<name>A0A848FGB3_9BURK</name>
<reference evidence="2 3" key="1">
    <citation type="submission" date="2020-04" db="EMBL/GenBank/DDBJ databases">
        <title>Azohydromonas sp. isolated from soil.</title>
        <authorList>
            <person name="Dahal R.H."/>
        </authorList>
    </citation>
    <scope>NUCLEOTIDE SEQUENCE [LARGE SCALE GENOMIC DNA]</scope>
    <source>
        <strain evidence="2 3">G-1-1-14</strain>
    </source>
</reference>
<dbReference type="InterPro" id="IPR016040">
    <property type="entry name" value="NAD(P)-bd_dom"/>
</dbReference>
<dbReference type="EMBL" id="JABBFW010000017">
    <property type="protein sequence ID" value="NML17349.1"/>
    <property type="molecule type" value="Genomic_DNA"/>
</dbReference>
<dbReference type="GO" id="GO:0044877">
    <property type="term" value="F:protein-containing complex binding"/>
    <property type="evidence" value="ECO:0007669"/>
    <property type="project" value="TreeGrafter"/>
</dbReference>
<dbReference type="PANTHER" id="PTHR12126:SF11">
    <property type="entry name" value="NADH DEHYDROGENASE [UBIQUINONE] 1 ALPHA SUBCOMPLEX SUBUNIT 9, MITOCHONDRIAL"/>
    <property type="match status" value="1"/>
</dbReference>
<dbReference type="Gene3D" id="3.40.50.720">
    <property type="entry name" value="NAD(P)-binding Rossmann-like Domain"/>
    <property type="match status" value="1"/>
</dbReference>